<protein>
    <submittedName>
        <fullName evidence="6">Uncharacterized protein</fullName>
    </submittedName>
</protein>
<dbReference type="InterPro" id="IPR011009">
    <property type="entry name" value="Kinase-like_dom_sf"/>
</dbReference>
<dbReference type="GO" id="GO:0000922">
    <property type="term" value="C:spindle pole"/>
    <property type="evidence" value="ECO:0007669"/>
    <property type="project" value="TreeGrafter"/>
</dbReference>
<evidence type="ECO:0000313" key="7">
    <source>
        <dbReference type="Proteomes" id="UP000759537"/>
    </source>
</evidence>
<dbReference type="PANTHER" id="PTHR24345">
    <property type="entry name" value="SERINE/THREONINE-PROTEIN KINASE PLK"/>
    <property type="match status" value="1"/>
</dbReference>
<keyword evidence="4" id="KW-0418">Kinase</keyword>
<organism evidence="6 7">
    <name type="scientific">Russula ochroleuca</name>
    <dbReference type="NCBI Taxonomy" id="152965"/>
    <lineage>
        <taxon>Eukaryota</taxon>
        <taxon>Fungi</taxon>
        <taxon>Dikarya</taxon>
        <taxon>Basidiomycota</taxon>
        <taxon>Agaricomycotina</taxon>
        <taxon>Agaricomycetes</taxon>
        <taxon>Russulales</taxon>
        <taxon>Russulaceae</taxon>
        <taxon>Russula</taxon>
    </lineage>
</organism>
<dbReference type="PANTHER" id="PTHR24345:SF0">
    <property type="entry name" value="CELL CYCLE SERINE_THREONINE-PROTEIN KINASE CDC5_MSD2"/>
    <property type="match status" value="1"/>
</dbReference>
<dbReference type="OrthoDB" id="3166845at2759"/>
<gene>
    <name evidence="6" type="ORF">DFH94DRAFT_699241</name>
</gene>
<dbReference type="GO" id="GO:0005816">
    <property type="term" value="C:spindle pole body"/>
    <property type="evidence" value="ECO:0007669"/>
    <property type="project" value="TreeGrafter"/>
</dbReference>
<keyword evidence="1" id="KW-0723">Serine/threonine-protein kinase</keyword>
<dbReference type="GO" id="GO:0000776">
    <property type="term" value="C:kinetochore"/>
    <property type="evidence" value="ECO:0007669"/>
    <property type="project" value="TreeGrafter"/>
</dbReference>
<dbReference type="Proteomes" id="UP000759537">
    <property type="component" value="Unassembled WGS sequence"/>
</dbReference>
<reference evidence="6" key="1">
    <citation type="submission" date="2019-10" db="EMBL/GenBank/DDBJ databases">
        <authorList>
            <consortium name="DOE Joint Genome Institute"/>
            <person name="Kuo A."/>
            <person name="Miyauchi S."/>
            <person name="Kiss E."/>
            <person name="Drula E."/>
            <person name="Kohler A."/>
            <person name="Sanchez-Garcia M."/>
            <person name="Andreopoulos B."/>
            <person name="Barry K.W."/>
            <person name="Bonito G."/>
            <person name="Buee M."/>
            <person name="Carver A."/>
            <person name="Chen C."/>
            <person name="Cichocki N."/>
            <person name="Clum A."/>
            <person name="Culley D."/>
            <person name="Crous P.W."/>
            <person name="Fauchery L."/>
            <person name="Girlanda M."/>
            <person name="Hayes R."/>
            <person name="Keri Z."/>
            <person name="LaButti K."/>
            <person name="Lipzen A."/>
            <person name="Lombard V."/>
            <person name="Magnuson J."/>
            <person name="Maillard F."/>
            <person name="Morin E."/>
            <person name="Murat C."/>
            <person name="Nolan M."/>
            <person name="Ohm R."/>
            <person name="Pangilinan J."/>
            <person name="Pereira M."/>
            <person name="Perotto S."/>
            <person name="Peter M."/>
            <person name="Riley R."/>
            <person name="Sitrit Y."/>
            <person name="Stielow B."/>
            <person name="Szollosi G."/>
            <person name="Zifcakova L."/>
            <person name="Stursova M."/>
            <person name="Spatafora J.W."/>
            <person name="Tedersoo L."/>
            <person name="Vaario L.-M."/>
            <person name="Yamada A."/>
            <person name="Yan M."/>
            <person name="Wang P."/>
            <person name="Xu J."/>
            <person name="Bruns T."/>
            <person name="Baldrian P."/>
            <person name="Vilgalys R."/>
            <person name="Henrissat B."/>
            <person name="Grigoriev I.V."/>
            <person name="Hibbett D."/>
            <person name="Nagy L.G."/>
            <person name="Martin F.M."/>
        </authorList>
    </citation>
    <scope>NUCLEOTIDE SEQUENCE</scope>
    <source>
        <strain evidence="6">Prilba</strain>
    </source>
</reference>
<evidence type="ECO:0000256" key="1">
    <source>
        <dbReference type="ARBA" id="ARBA00022527"/>
    </source>
</evidence>
<keyword evidence="7" id="KW-1185">Reference proteome</keyword>
<dbReference type="GO" id="GO:0007052">
    <property type="term" value="P:mitotic spindle organization"/>
    <property type="evidence" value="ECO:0007669"/>
    <property type="project" value="TreeGrafter"/>
</dbReference>
<dbReference type="AlphaFoldDB" id="A0A9P5JVJ6"/>
<sequence>MNTSRPSPTPRAERTFIIGCPPFQTKGVKEVYYDISEFFDVLTGALQPKLALSRRIRDNQYKFPPHQDVSLNACELVQQNLTPNPQERPALHNIVDHTFFARGTVPGFIPVSARDAPPNFHHILPLASQANLTRLQQTRQLDEEIAPTTSQNREPHAKHG</sequence>
<dbReference type="GO" id="GO:0004674">
    <property type="term" value="F:protein serine/threonine kinase activity"/>
    <property type="evidence" value="ECO:0007669"/>
    <property type="project" value="UniProtKB-KW"/>
</dbReference>
<keyword evidence="2" id="KW-0808">Transferase</keyword>
<name>A0A9P5JVJ6_9AGAM</name>
<evidence type="ECO:0000256" key="3">
    <source>
        <dbReference type="ARBA" id="ARBA00022741"/>
    </source>
</evidence>
<evidence type="ECO:0000313" key="6">
    <source>
        <dbReference type="EMBL" id="KAF8464328.1"/>
    </source>
</evidence>
<evidence type="ECO:0000256" key="4">
    <source>
        <dbReference type="ARBA" id="ARBA00022777"/>
    </source>
</evidence>
<dbReference type="GO" id="GO:0005737">
    <property type="term" value="C:cytoplasm"/>
    <property type="evidence" value="ECO:0007669"/>
    <property type="project" value="TreeGrafter"/>
</dbReference>
<comment type="caution">
    <text evidence="6">The sequence shown here is derived from an EMBL/GenBank/DDBJ whole genome shotgun (WGS) entry which is preliminary data.</text>
</comment>
<dbReference type="EMBL" id="WHVB01000057">
    <property type="protein sequence ID" value="KAF8464328.1"/>
    <property type="molecule type" value="Genomic_DNA"/>
</dbReference>
<reference evidence="6" key="2">
    <citation type="journal article" date="2020" name="Nat. Commun.">
        <title>Large-scale genome sequencing of mycorrhizal fungi provides insights into the early evolution of symbiotic traits.</title>
        <authorList>
            <person name="Miyauchi S."/>
            <person name="Kiss E."/>
            <person name="Kuo A."/>
            <person name="Drula E."/>
            <person name="Kohler A."/>
            <person name="Sanchez-Garcia M."/>
            <person name="Morin E."/>
            <person name="Andreopoulos B."/>
            <person name="Barry K.W."/>
            <person name="Bonito G."/>
            <person name="Buee M."/>
            <person name="Carver A."/>
            <person name="Chen C."/>
            <person name="Cichocki N."/>
            <person name="Clum A."/>
            <person name="Culley D."/>
            <person name="Crous P.W."/>
            <person name="Fauchery L."/>
            <person name="Girlanda M."/>
            <person name="Hayes R.D."/>
            <person name="Keri Z."/>
            <person name="LaButti K."/>
            <person name="Lipzen A."/>
            <person name="Lombard V."/>
            <person name="Magnuson J."/>
            <person name="Maillard F."/>
            <person name="Murat C."/>
            <person name="Nolan M."/>
            <person name="Ohm R.A."/>
            <person name="Pangilinan J."/>
            <person name="Pereira M.F."/>
            <person name="Perotto S."/>
            <person name="Peter M."/>
            <person name="Pfister S."/>
            <person name="Riley R."/>
            <person name="Sitrit Y."/>
            <person name="Stielow J.B."/>
            <person name="Szollosi G."/>
            <person name="Zifcakova L."/>
            <person name="Stursova M."/>
            <person name="Spatafora J.W."/>
            <person name="Tedersoo L."/>
            <person name="Vaario L.M."/>
            <person name="Yamada A."/>
            <person name="Yan M."/>
            <person name="Wang P."/>
            <person name="Xu J."/>
            <person name="Bruns T."/>
            <person name="Baldrian P."/>
            <person name="Vilgalys R."/>
            <person name="Dunand C."/>
            <person name="Henrissat B."/>
            <person name="Grigoriev I.V."/>
            <person name="Hibbett D."/>
            <person name="Nagy L.G."/>
            <person name="Martin F.M."/>
        </authorList>
    </citation>
    <scope>NUCLEOTIDE SEQUENCE</scope>
    <source>
        <strain evidence="6">Prilba</strain>
    </source>
</reference>
<dbReference type="GO" id="GO:0005524">
    <property type="term" value="F:ATP binding"/>
    <property type="evidence" value="ECO:0007669"/>
    <property type="project" value="UniProtKB-KW"/>
</dbReference>
<accession>A0A9P5JVJ6</accession>
<evidence type="ECO:0000256" key="2">
    <source>
        <dbReference type="ARBA" id="ARBA00022679"/>
    </source>
</evidence>
<keyword evidence="5" id="KW-0067">ATP-binding</keyword>
<evidence type="ECO:0000256" key="5">
    <source>
        <dbReference type="ARBA" id="ARBA00022840"/>
    </source>
</evidence>
<keyword evidence="3" id="KW-0547">Nucleotide-binding</keyword>
<dbReference type="Gene3D" id="1.10.510.10">
    <property type="entry name" value="Transferase(Phosphotransferase) domain 1"/>
    <property type="match status" value="1"/>
</dbReference>
<dbReference type="GO" id="GO:0005634">
    <property type="term" value="C:nucleus"/>
    <property type="evidence" value="ECO:0007669"/>
    <property type="project" value="TreeGrafter"/>
</dbReference>
<proteinExistence type="predicted"/>
<dbReference type="SUPFAM" id="SSF56112">
    <property type="entry name" value="Protein kinase-like (PK-like)"/>
    <property type="match status" value="1"/>
</dbReference>